<dbReference type="PANTHER" id="PTHR14211">
    <property type="entry name" value="GLIOMA SUPPRESSOR CANDIDATE REGION GENE 2"/>
    <property type="match status" value="1"/>
</dbReference>
<dbReference type="PANTHER" id="PTHR14211:SF7">
    <property type="entry name" value="RIBOSOME BIOGENESIS PROTEIN NOP53"/>
    <property type="match status" value="1"/>
</dbReference>
<comment type="subcellular location">
    <subcellularLocation>
        <location evidence="5">Nucleus</location>
        <location evidence="5">Nucleolus</location>
    </subcellularLocation>
    <subcellularLocation>
        <location evidence="5">Nucleus</location>
        <location evidence="5">Nucleoplasm</location>
    </subcellularLocation>
</comment>
<dbReference type="GO" id="GO:0008097">
    <property type="term" value="F:5S rRNA binding"/>
    <property type="evidence" value="ECO:0007669"/>
    <property type="project" value="TreeGrafter"/>
</dbReference>
<dbReference type="InterPro" id="IPR011687">
    <property type="entry name" value="Nop53/GLTSCR2"/>
</dbReference>
<dbReference type="EMBL" id="KN817541">
    <property type="protein sequence ID" value="KJA23720.1"/>
    <property type="molecule type" value="Genomic_DNA"/>
</dbReference>
<evidence type="ECO:0000256" key="3">
    <source>
        <dbReference type="ARBA" id="ARBA00022517"/>
    </source>
</evidence>
<sequence>MASTKTASAPTAKATGKKPSRSAIGAPSQRSQTTRKGKKAWRKNVNIDDVEEVLEGQRAEERVTGTTLQAMQDGQLFQIDTTGDAQIRARTRFSVSQLTATKILAQRSAVPAVFSRVTAAAGKRKALVSREDKERMLRIAKRPRKGPFNSIMDPAECAAGSGVVELSAAVKESGSYDAWAPEPAPEEVKDGLETVQKKKAKAPVTTRTRDLISVPAITEPHQGTSYNPPADAHQALLEHAAAIEQRHLEQAARLALTKQKMELAKVEEAVYDISVAPGMAVQELGDDVDGPEESDDEAAAAGTASKKLPERRTTSQKNKAARVLKEKRALAAKADRKRLLASINDAKAMRKSNSRVTSAQELARQERVDALADKLKNHGLAGQKLGKHKVPEGNVIVQIGEDLSENLRGLKPEGNLFRDRFQSLQQRALIEPRVPVMYVPGSFR</sequence>
<feature type="region of interest" description="Disordered" evidence="6">
    <location>
        <begin position="283"/>
        <end position="322"/>
    </location>
</feature>
<dbReference type="OrthoDB" id="5072at2759"/>
<protein>
    <recommendedName>
        <fullName evidence="2 5">Ribosome biogenesis protein NOP53</fullName>
    </recommendedName>
</protein>
<dbReference type="GO" id="GO:0000027">
    <property type="term" value="P:ribosomal large subunit assembly"/>
    <property type="evidence" value="ECO:0007669"/>
    <property type="project" value="UniProtKB-UniRule"/>
</dbReference>
<organism evidence="7 8">
    <name type="scientific">Hypholoma sublateritium (strain FD-334 SS-4)</name>
    <dbReference type="NCBI Taxonomy" id="945553"/>
    <lineage>
        <taxon>Eukaryota</taxon>
        <taxon>Fungi</taxon>
        <taxon>Dikarya</taxon>
        <taxon>Basidiomycota</taxon>
        <taxon>Agaricomycotina</taxon>
        <taxon>Agaricomycetes</taxon>
        <taxon>Agaricomycetidae</taxon>
        <taxon>Agaricales</taxon>
        <taxon>Agaricineae</taxon>
        <taxon>Strophariaceae</taxon>
        <taxon>Hypholoma</taxon>
    </lineage>
</organism>
<dbReference type="STRING" id="945553.A0A0D2PW78"/>
<evidence type="ECO:0000256" key="2">
    <source>
        <dbReference type="ARBA" id="ARBA00018339"/>
    </source>
</evidence>
<feature type="region of interest" description="Disordered" evidence="6">
    <location>
        <begin position="1"/>
        <end position="41"/>
    </location>
</feature>
<proteinExistence type="inferred from homology"/>
<accession>A0A0D2PW78</accession>
<evidence type="ECO:0000256" key="5">
    <source>
        <dbReference type="PIRNR" id="PIRNR017302"/>
    </source>
</evidence>
<comment type="function">
    <text evidence="5">May play a role in ribosome biogenesis.</text>
</comment>
<dbReference type="AlphaFoldDB" id="A0A0D2PW78"/>
<reference evidence="8" key="1">
    <citation type="submission" date="2014-04" db="EMBL/GenBank/DDBJ databases">
        <title>Evolutionary Origins and Diversification of the Mycorrhizal Mutualists.</title>
        <authorList>
            <consortium name="DOE Joint Genome Institute"/>
            <consortium name="Mycorrhizal Genomics Consortium"/>
            <person name="Kohler A."/>
            <person name="Kuo A."/>
            <person name="Nagy L.G."/>
            <person name="Floudas D."/>
            <person name="Copeland A."/>
            <person name="Barry K.W."/>
            <person name="Cichocki N."/>
            <person name="Veneault-Fourrey C."/>
            <person name="LaButti K."/>
            <person name="Lindquist E.A."/>
            <person name="Lipzen A."/>
            <person name="Lundell T."/>
            <person name="Morin E."/>
            <person name="Murat C."/>
            <person name="Riley R."/>
            <person name="Ohm R."/>
            <person name="Sun H."/>
            <person name="Tunlid A."/>
            <person name="Henrissat B."/>
            <person name="Grigoriev I.V."/>
            <person name="Hibbett D.S."/>
            <person name="Martin F."/>
        </authorList>
    </citation>
    <scope>NUCLEOTIDE SEQUENCE [LARGE SCALE GENOMIC DNA]</scope>
    <source>
        <strain evidence="8">FD-334 SS-4</strain>
    </source>
</reference>
<feature type="compositionally biased region" description="Low complexity" evidence="6">
    <location>
        <begin position="1"/>
        <end position="14"/>
    </location>
</feature>
<dbReference type="Proteomes" id="UP000054270">
    <property type="component" value="Unassembled WGS sequence"/>
</dbReference>
<gene>
    <name evidence="7" type="ORF">HYPSUDRAFT_137449</name>
</gene>
<dbReference type="GO" id="GO:0005730">
    <property type="term" value="C:nucleolus"/>
    <property type="evidence" value="ECO:0007669"/>
    <property type="project" value="UniProtKB-SubCell"/>
</dbReference>
<keyword evidence="8" id="KW-1185">Reference proteome</keyword>
<dbReference type="GO" id="GO:0005654">
    <property type="term" value="C:nucleoplasm"/>
    <property type="evidence" value="ECO:0007669"/>
    <property type="project" value="UniProtKB-SubCell"/>
</dbReference>
<name>A0A0D2PW78_HYPSF</name>
<dbReference type="OMA" id="TEKWTHK"/>
<dbReference type="PIRSF" id="PIRSF017302">
    <property type="entry name" value="Gltscr2"/>
    <property type="match status" value="1"/>
</dbReference>
<evidence type="ECO:0000313" key="8">
    <source>
        <dbReference type="Proteomes" id="UP000054270"/>
    </source>
</evidence>
<keyword evidence="4 5" id="KW-0539">Nucleus</keyword>
<evidence type="ECO:0000256" key="6">
    <source>
        <dbReference type="SAM" id="MobiDB-lite"/>
    </source>
</evidence>
<feature type="compositionally biased region" description="Acidic residues" evidence="6">
    <location>
        <begin position="284"/>
        <end position="298"/>
    </location>
</feature>
<evidence type="ECO:0000256" key="1">
    <source>
        <dbReference type="ARBA" id="ARBA00008838"/>
    </source>
</evidence>
<dbReference type="GO" id="GO:0006364">
    <property type="term" value="P:rRNA processing"/>
    <property type="evidence" value="ECO:0007669"/>
    <property type="project" value="TreeGrafter"/>
</dbReference>
<dbReference type="Pfam" id="PF07767">
    <property type="entry name" value="Nop53"/>
    <property type="match status" value="1"/>
</dbReference>
<evidence type="ECO:0000256" key="4">
    <source>
        <dbReference type="ARBA" id="ARBA00023242"/>
    </source>
</evidence>
<keyword evidence="3 5" id="KW-0690">Ribosome biogenesis</keyword>
<comment type="similarity">
    <text evidence="1 5">Belongs to the NOP53 family.</text>
</comment>
<evidence type="ECO:0000313" key="7">
    <source>
        <dbReference type="EMBL" id="KJA23720.1"/>
    </source>
</evidence>